<sequence>MLVTGIIVLGVAVYAVWAVRKIRKDRKNGSCCGGSCSGCVGKEYCSK</sequence>
<gene>
    <name evidence="2" type="ORF">C4N24_02235</name>
    <name evidence="1" type="ORF">GKE10_02850</name>
</gene>
<dbReference type="Proteomes" id="UP000462091">
    <property type="component" value="Unassembled WGS sequence"/>
</dbReference>
<evidence type="ECO:0000313" key="2">
    <source>
        <dbReference type="EMBL" id="RAW60946.1"/>
    </source>
</evidence>
<dbReference type="AlphaFoldDB" id="A0A329UIK5"/>
<organism evidence="2 3">
    <name type="scientific">Faecalibacterium prausnitzii</name>
    <dbReference type="NCBI Taxonomy" id="853"/>
    <lineage>
        <taxon>Bacteria</taxon>
        <taxon>Bacillati</taxon>
        <taxon>Bacillota</taxon>
        <taxon>Clostridia</taxon>
        <taxon>Eubacteriales</taxon>
        <taxon>Oscillospiraceae</taxon>
        <taxon>Faecalibacterium</taxon>
    </lineage>
</organism>
<evidence type="ECO:0000313" key="4">
    <source>
        <dbReference type="Proteomes" id="UP000462091"/>
    </source>
</evidence>
<comment type="caution">
    <text evidence="2">The sequence shown here is derived from an EMBL/GenBank/DDBJ whole genome shotgun (WGS) entry which is preliminary data.</text>
</comment>
<dbReference type="Pfam" id="PF12669">
    <property type="entry name" value="FeoB_associated"/>
    <property type="match status" value="1"/>
</dbReference>
<dbReference type="RefSeq" id="WP_112090137.1">
    <property type="nucleotide sequence ID" value="NZ_PRLD01000001.1"/>
</dbReference>
<evidence type="ECO:0000313" key="1">
    <source>
        <dbReference type="EMBL" id="MSC50864.1"/>
    </source>
</evidence>
<dbReference type="EMBL" id="PRLD01000001">
    <property type="protein sequence ID" value="RAW60946.1"/>
    <property type="molecule type" value="Genomic_DNA"/>
</dbReference>
<evidence type="ECO:0000313" key="3">
    <source>
        <dbReference type="Proteomes" id="UP000251281"/>
    </source>
</evidence>
<dbReference type="EMBL" id="WKQM01000003">
    <property type="protein sequence ID" value="MSC50864.1"/>
    <property type="molecule type" value="Genomic_DNA"/>
</dbReference>
<accession>A0A329UIK5</accession>
<reference evidence="1 4" key="2">
    <citation type="journal article" date="2019" name="Nat. Med.">
        <title>A library of human gut bacterial isolates paired with longitudinal multiomics data enables mechanistic microbiome research.</title>
        <authorList>
            <person name="Poyet M."/>
            <person name="Groussin M."/>
            <person name="Gibbons S.M."/>
            <person name="Avila-Pacheco J."/>
            <person name="Jiang X."/>
            <person name="Kearney S.M."/>
            <person name="Perrotta A.R."/>
            <person name="Berdy B."/>
            <person name="Zhao S."/>
            <person name="Lieberman T.D."/>
            <person name="Swanson P.K."/>
            <person name="Smith M."/>
            <person name="Roesemann S."/>
            <person name="Alexander J.E."/>
            <person name="Rich S.A."/>
            <person name="Livny J."/>
            <person name="Vlamakis H."/>
            <person name="Clish C."/>
            <person name="Bullock K."/>
            <person name="Deik A."/>
            <person name="Scott J."/>
            <person name="Pierce K.A."/>
            <person name="Xavier R.J."/>
            <person name="Alm E.J."/>
        </authorList>
    </citation>
    <scope>NUCLEOTIDE SEQUENCE [LARGE SCALE GENOMIC DNA]</scope>
    <source>
        <strain evidence="1 4">BIOML-B1</strain>
    </source>
</reference>
<protein>
    <submittedName>
        <fullName evidence="2">FeoB-associated Cys-rich membrane protein</fullName>
    </submittedName>
</protein>
<name>A0A329UIK5_9FIRM</name>
<dbReference type="Proteomes" id="UP000251281">
    <property type="component" value="Unassembled WGS sequence"/>
</dbReference>
<proteinExistence type="predicted"/>
<reference evidence="2 3" key="1">
    <citation type="submission" date="2018-02" db="EMBL/GenBank/DDBJ databases">
        <title>Complete genome sequencing of Faecalibacterium prausnitzii strains isolated from the human gut.</title>
        <authorList>
            <person name="Fitzgerald B.C."/>
            <person name="Shkoporov A.N."/>
            <person name="Ross P.R."/>
            <person name="Hill C."/>
        </authorList>
    </citation>
    <scope>NUCLEOTIDE SEQUENCE [LARGE SCALE GENOMIC DNA]</scope>
    <source>
        <strain evidence="2 3">APC923/51-1</strain>
    </source>
</reference>